<feature type="domain" description="DNA mimic protein DMP19 C-terminal" evidence="1">
    <location>
        <begin position="37"/>
        <end position="151"/>
    </location>
</feature>
<reference evidence="3" key="1">
    <citation type="journal article" date="2019" name="Int. J. Syst. Evol. Microbiol.">
        <title>The Global Catalogue of Microorganisms (GCM) 10K type strain sequencing project: providing services to taxonomists for standard genome sequencing and annotation.</title>
        <authorList>
            <consortium name="The Broad Institute Genomics Platform"/>
            <consortium name="The Broad Institute Genome Sequencing Center for Infectious Disease"/>
            <person name="Wu L."/>
            <person name="Ma J."/>
        </authorList>
    </citation>
    <scope>NUCLEOTIDE SEQUENCE [LARGE SCALE GENOMIC DNA]</scope>
    <source>
        <strain evidence="3">CCUG 50349</strain>
    </source>
</reference>
<accession>A0ABV9P3T8</accession>
<dbReference type="Proteomes" id="UP001595885">
    <property type="component" value="Unassembled WGS sequence"/>
</dbReference>
<organism evidence="2 3">
    <name type="scientific">Flavobacterium ponti</name>
    <dbReference type="NCBI Taxonomy" id="665133"/>
    <lineage>
        <taxon>Bacteria</taxon>
        <taxon>Pseudomonadati</taxon>
        <taxon>Bacteroidota</taxon>
        <taxon>Flavobacteriia</taxon>
        <taxon>Flavobacteriales</taxon>
        <taxon>Flavobacteriaceae</taxon>
        <taxon>Flavobacterium</taxon>
    </lineage>
</organism>
<comment type="caution">
    <text evidence="2">The sequence shown here is derived from an EMBL/GenBank/DDBJ whole genome shotgun (WGS) entry which is preliminary data.</text>
</comment>
<dbReference type="InterPro" id="IPR025402">
    <property type="entry name" value="DMP19_C"/>
</dbReference>
<gene>
    <name evidence="2" type="ORF">ACFO3U_09485</name>
</gene>
<proteinExistence type="predicted"/>
<dbReference type="EMBL" id="JBHSGW010000025">
    <property type="protein sequence ID" value="MFC4740222.1"/>
    <property type="molecule type" value="Genomic_DNA"/>
</dbReference>
<evidence type="ECO:0000313" key="3">
    <source>
        <dbReference type="Proteomes" id="UP001595885"/>
    </source>
</evidence>
<dbReference type="Pfam" id="PF14300">
    <property type="entry name" value="DMP19"/>
    <property type="match status" value="1"/>
</dbReference>
<evidence type="ECO:0000259" key="1">
    <source>
        <dbReference type="Pfam" id="PF14300"/>
    </source>
</evidence>
<dbReference type="RefSeq" id="WP_379741157.1">
    <property type="nucleotide sequence ID" value="NZ_JBHSGW010000025.1"/>
</dbReference>
<evidence type="ECO:0000313" key="2">
    <source>
        <dbReference type="EMBL" id="MFC4740222.1"/>
    </source>
</evidence>
<sequence length="155" mass="17921">MKNINEILQLTDEIEIIEAVGTNIWNKKNESDDFTLLNDCERTFVYIDVFEAAMNEGGFNYFFSNDAGNFALEIKEAYKTIKAPKTALLIEKALGLFPKGDYKDDIDERSKQLAKMDDKAFSGWEDLDELFFDDEQEEDIVTLIIDFIKNNKESF</sequence>
<name>A0ABV9P3T8_9FLAO</name>
<keyword evidence="3" id="KW-1185">Reference proteome</keyword>
<dbReference type="Gene3D" id="1.20.1420.60">
    <property type="match status" value="1"/>
</dbReference>
<protein>
    <submittedName>
        <fullName evidence="2">DUF4375 domain-containing protein</fullName>
    </submittedName>
</protein>